<reference evidence="2 3" key="1">
    <citation type="submission" date="2023-11" db="EMBL/GenBank/DDBJ databases">
        <authorList>
            <person name="Okamura Y."/>
        </authorList>
    </citation>
    <scope>NUCLEOTIDE SEQUENCE [LARGE SCALE GENOMIC DNA]</scope>
</reference>
<keyword evidence="1" id="KW-0732">Signal</keyword>
<feature type="chain" id="PRO_5044010253" description="Follicular epithelium yolk protein subunit" evidence="1">
    <location>
        <begin position="16"/>
        <end position="294"/>
    </location>
</feature>
<dbReference type="CDD" id="cd20235">
    <property type="entry name" value="PFM_spherulin-2a-like"/>
    <property type="match status" value="1"/>
</dbReference>
<organism evidence="2 3">
    <name type="scientific">Leptosia nina</name>
    <dbReference type="NCBI Taxonomy" id="320188"/>
    <lineage>
        <taxon>Eukaryota</taxon>
        <taxon>Metazoa</taxon>
        <taxon>Ecdysozoa</taxon>
        <taxon>Arthropoda</taxon>
        <taxon>Hexapoda</taxon>
        <taxon>Insecta</taxon>
        <taxon>Pterygota</taxon>
        <taxon>Neoptera</taxon>
        <taxon>Endopterygota</taxon>
        <taxon>Lepidoptera</taxon>
        <taxon>Glossata</taxon>
        <taxon>Ditrysia</taxon>
        <taxon>Papilionoidea</taxon>
        <taxon>Pieridae</taxon>
        <taxon>Pierinae</taxon>
        <taxon>Leptosia</taxon>
    </lineage>
</organism>
<dbReference type="SUPFAM" id="SSF56973">
    <property type="entry name" value="Aerolisin/ETX pore-forming domain"/>
    <property type="match status" value="1"/>
</dbReference>
<accession>A0AAV1JIZ7</accession>
<evidence type="ECO:0000313" key="3">
    <source>
        <dbReference type="Proteomes" id="UP001497472"/>
    </source>
</evidence>
<dbReference type="Proteomes" id="UP001497472">
    <property type="component" value="Unassembled WGS sequence"/>
</dbReference>
<evidence type="ECO:0000256" key="1">
    <source>
        <dbReference type="SAM" id="SignalP"/>
    </source>
</evidence>
<dbReference type="AlphaFoldDB" id="A0AAV1JIZ7"/>
<dbReference type="EMBL" id="CAVLEF010000011">
    <property type="protein sequence ID" value="CAK1549368.1"/>
    <property type="molecule type" value="Genomic_DNA"/>
</dbReference>
<name>A0AAV1JIZ7_9NEOP</name>
<proteinExistence type="predicted"/>
<dbReference type="Gene3D" id="2.170.15.10">
    <property type="entry name" value="Proaerolysin, chain A, domain 3"/>
    <property type="match status" value="1"/>
</dbReference>
<evidence type="ECO:0000313" key="2">
    <source>
        <dbReference type="EMBL" id="CAK1549368.1"/>
    </source>
</evidence>
<protein>
    <recommendedName>
        <fullName evidence="4">Follicular epithelium yolk protein subunit</fullName>
    </recommendedName>
</protein>
<evidence type="ECO:0008006" key="4">
    <source>
        <dbReference type="Google" id="ProtNLM"/>
    </source>
</evidence>
<keyword evidence="3" id="KW-1185">Reference proteome</keyword>
<feature type="signal peptide" evidence="1">
    <location>
        <begin position="1"/>
        <end position="15"/>
    </location>
</feature>
<gene>
    <name evidence="2" type="ORF">LNINA_LOCUS8672</name>
</gene>
<comment type="caution">
    <text evidence="2">The sequence shown here is derived from an EMBL/GenBank/DDBJ whole genome shotgun (WGS) entry which is preliminary data.</text>
</comment>
<sequence length="294" mass="32562">MFFKLLLLLPALALAKIGVELSGTFEKDLQLTFSGHETDVISDQEMHTFNLTDGNLKSGSESYFGRRPDDAFVRSPTPWGDLFKTFGWKQVSRTLAPKRGRILSKTSEPQIVMHQIFENNSTKSATFNVGISQSLQNTMRSSWSKSEGLSIGQEINYELDFGFIDIGGKTSLVFSSVYGKSSEKSQTVTVGTASHMDIMLQPGQSVLAELRATRGTLKVEMEYEASLSGDVAVNYNTPYKGHHFWALSVDTVMNRAGLGNDMVSRQIVEVGFYANSQIVVYDRHSSVKLMDVAL</sequence>